<evidence type="ECO:0000313" key="3">
    <source>
        <dbReference type="Proteomes" id="UP000499080"/>
    </source>
</evidence>
<gene>
    <name evidence="2" type="ORF">AVEN_223594_1</name>
</gene>
<keyword evidence="3" id="KW-1185">Reference proteome</keyword>
<reference evidence="2 3" key="1">
    <citation type="journal article" date="2019" name="Sci. Rep.">
        <title>Orb-weaving spider Araneus ventricosus genome elucidates the spidroin gene catalogue.</title>
        <authorList>
            <person name="Kono N."/>
            <person name="Nakamura H."/>
            <person name="Ohtoshi R."/>
            <person name="Moran D.A.P."/>
            <person name="Shinohara A."/>
            <person name="Yoshida Y."/>
            <person name="Fujiwara M."/>
            <person name="Mori M."/>
            <person name="Tomita M."/>
            <person name="Arakawa K."/>
        </authorList>
    </citation>
    <scope>NUCLEOTIDE SEQUENCE [LARGE SCALE GENOMIC DNA]</scope>
</reference>
<dbReference type="AlphaFoldDB" id="A0A4Y2HJS2"/>
<organism evidence="2 3">
    <name type="scientific">Araneus ventricosus</name>
    <name type="common">Orbweaver spider</name>
    <name type="synonym">Epeira ventricosa</name>
    <dbReference type="NCBI Taxonomy" id="182803"/>
    <lineage>
        <taxon>Eukaryota</taxon>
        <taxon>Metazoa</taxon>
        <taxon>Ecdysozoa</taxon>
        <taxon>Arthropoda</taxon>
        <taxon>Chelicerata</taxon>
        <taxon>Arachnida</taxon>
        <taxon>Araneae</taxon>
        <taxon>Araneomorphae</taxon>
        <taxon>Entelegynae</taxon>
        <taxon>Araneoidea</taxon>
        <taxon>Araneidae</taxon>
        <taxon>Araneus</taxon>
    </lineage>
</organism>
<evidence type="ECO:0000313" key="2">
    <source>
        <dbReference type="EMBL" id="GBM65499.1"/>
    </source>
</evidence>
<proteinExistence type="predicted"/>
<dbReference type="Proteomes" id="UP000499080">
    <property type="component" value="Unassembled WGS sequence"/>
</dbReference>
<dbReference type="OrthoDB" id="6436681at2759"/>
<accession>A0A4Y2HJS2</accession>
<evidence type="ECO:0000256" key="1">
    <source>
        <dbReference type="SAM" id="MobiDB-lite"/>
    </source>
</evidence>
<dbReference type="EMBL" id="BGPR01001980">
    <property type="protein sequence ID" value="GBM65499.1"/>
    <property type="molecule type" value="Genomic_DNA"/>
</dbReference>
<name>A0A4Y2HJS2_ARAVE</name>
<feature type="region of interest" description="Disordered" evidence="1">
    <location>
        <begin position="1"/>
        <end position="34"/>
    </location>
</feature>
<protein>
    <submittedName>
        <fullName evidence="2">Uncharacterized protein</fullName>
    </submittedName>
</protein>
<comment type="caution">
    <text evidence="2">The sequence shown here is derived from an EMBL/GenBank/DDBJ whole genome shotgun (WGS) entry which is preliminary data.</text>
</comment>
<sequence>MAAYNMNRRDHDDVDPPPAGQRLAESGDRGLLAGHSALRHLGQAEGALPEDGPPPQPLVAGGVLRLLLQEEQAKEPQVSAE</sequence>